<proteinExistence type="predicted"/>
<name>A0A2K3MK22_TRIPR</name>
<evidence type="ECO:0000313" key="1">
    <source>
        <dbReference type="EMBL" id="PNX91049.1"/>
    </source>
</evidence>
<dbReference type="EMBL" id="ASHM01064845">
    <property type="protein sequence ID" value="PNX91049.1"/>
    <property type="molecule type" value="Genomic_DNA"/>
</dbReference>
<feature type="non-terminal residue" evidence="1">
    <location>
        <position position="61"/>
    </location>
</feature>
<reference evidence="1 2" key="2">
    <citation type="journal article" date="2017" name="Front. Plant Sci.">
        <title>Gene Classification and Mining of Molecular Markers Useful in Red Clover (Trifolium pratense) Breeding.</title>
        <authorList>
            <person name="Istvanek J."/>
            <person name="Dluhosova J."/>
            <person name="Dluhos P."/>
            <person name="Patkova L."/>
            <person name="Nedelnik J."/>
            <person name="Repkova J."/>
        </authorList>
    </citation>
    <scope>NUCLEOTIDE SEQUENCE [LARGE SCALE GENOMIC DNA]</scope>
    <source>
        <strain evidence="2">cv. Tatra</strain>
        <tissue evidence="1">Young leaves</tissue>
    </source>
</reference>
<sequence>MAQGSCAWRNYLFGKMKFLLSPAHGAEAPVHGAIHDFQEAEVDLMAAHGAGCNGQSAHGAT</sequence>
<dbReference type="AlphaFoldDB" id="A0A2K3MK22"/>
<protein>
    <submittedName>
        <fullName evidence="1">Uncharacterized protein</fullName>
    </submittedName>
</protein>
<organism evidence="1 2">
    <name type="scientific">Trifolium pratense</name>
    <name type="common">Red clover</name>
    <dbReference type="NCBI Taxonomy" id="57577"/>
    <lineage>
        <taxon>Eukaryota</taxon>
        <taxon>Viridiplantae</taxon>
        <taxon>Streptophyta</taxon>
        <taxon>Embryophyta</taxon>
        <taxon>Tracheophyta</taxon>
        <taxon>Spermatophyta</taxon>
        <taxon>Magnoliopsida</taxon>
        <taxon>eudicotyledons</taxon>
        <taxon>Gunneridae</taxon>
        <taxon>Pentapetalae</taxon>
        <taxon>rosids</taxon>
        <taxon>fabids</taxon>
        <taxon>Fabales</taxon>
        <taxon>Fabaceae</taxon>
        <taxon>Papilionoideae</taxon>
        <taxon>50 kb inversion clade</taxon>
        <taxon>NPAAA clade</taxon>
        <taxon>Hologalegina</taxon>
        <taxon>IRL clade</taxon>
        <taxon>Trifolieae</taxon>
        <taxon>Trifolium</taxon>
    </lineage>
</organism>
<evidence type="ECO:0000313" key="2">
    <source>
        <dbReference type="Proteomes" id="UP000236291"/>
    </source>
</evidence>
<accession>A0A2K3MK22</accession>
<dbReference type="Proteomes" id="UP000236291">
    <property type="component" value="Unassembled WGS sequence"/>
</dbReference>
<reference evidence="1 2" key="1">
    <citation type="journal article" date="2014" name="Am. J. Bot.">
        <title>Genome assembly and annotation for red clover (Trifolium pratense; Fabaceae).</title>
        <authorList>
            <person name="Istvanek J."/>
            <person name="Jaros M."/>
            <person name="Krenek A."/>
            <person name="Repkova J."/>
        </authorList>
    </citation>
    <scope>NUCLEOTIDE SEQUENCE [LARGE SCALE GENOMIC DNA]</scope>
    <source>
        <strain evidence="2">cv. Tatra</strain>
        <tissue evidence="1">Young leaves</tissue>
    </source>
</reference>
<comment type="caution">
    <text evidence="1">The sequence shown here is derived from an EMBL/GenBank/DDBJ whole genome shotgun (WGS) entry which is preliminary data.</text>
</comment>
<gene>
    <name evidence="1" type="ORF">L195_g047178</name>
</gene>